<protein>
    <submittedName>
        <fullName evidence="2">Uncharacterized protein</fullName>
    </submittedName>
</protein>
<sequence length="80" mass="9318">MDEQVDTKFQSASSNEGPWNLRNQEVIQETCQCYFWIRNEDNNGMMRIKIIASVGTNEINFLQLLGFLAAAFTVIVWWIE</sequence>
<keyword evidence="1" id="KW-0812">Transmembrane</keyword>
<keyword evidence="3" id="KW-1185">Reference proteome</keyword>
<accession>A0A397IE69</accession>
<dbReference type="EMBL" id="PQFF01000234">
    <property type="protein sequence ID" value="RHZ71644.1"/>
    <property type="molecule type" value="Genomic_DNA"/>
</dbReference>
<evidence type="ECO:0000313" key="2">
    <source>
        <dbReference type="EMBL" id="RHZ71644.1"/>
    </source>
</evidence>
<keyword evidence="1" id="KW-1133">Transmembrane helix</keyword>
<evidence type="ECO:0000313" key="3">
    <source>
        <dbReference type="Proteomes" id="UP000266861"/>
    </source>
</evidence>
<keyword evidence="1" id="KW-0472">Membrane</keyword>
<feature type="transmembrane region" description="Helical" evidence="1">
    <location>
        <begin position="59"/>
        <end position="79"/>
    </location>
</feature>
<proteinExistence type="predicted"/>
<evidence type="ECO:0000256" key="1">
    <source>
        <dbReference type="SAM" id="Phobius"/>
    </source>
</evidence>
<dbReference type="Proteomes" id="UP000266861">
    <property type="component" value="Unassembled WGS sequence"/>
</dbReference>
<name>A0A397IE69_9GLOM</name>
<comment type="caution">
    <text evidence="2">The sequence shown here is derived from an EMBL/GenBank/DDBJ whole genome shotgun (WGS) entry which is preliminary data.</text>
</comment>
<gene>
    <name evidence="2" type="ORF">Glove_256g26</name>
</gene>
<reference evidence="2 3" key="1">
    <citation type="submission" date="2018-08" db="EMBL/GenBank/DDBJ databases">
        <title>Genome and evolution of the arbuscular mycorrhizal fungus Diversispora epigaea (formerly Glomus versiforme) and its bacterial endosymbionts.</title>
        <authorList>
            <person name="Sun X."/>
            <person name="Fei Z."/>
            <person name="Harrison M."/>
        </authorList>
    </citation>
    <scope>NUCLEOTIDE SEQUENCE [LARGE SCALE GENOMIC DNA]</scope>
    <source>
        <strain evidence="2 3">IT104</strain>
    </source>
</reference>
<organism evidence="2 3">
    <name type="scientific">Diversispora epigaea</name>
    <dbReference type="NCBI Taxonomy" id="1348612"/>
    <lineage>
        <taxon>Eukaryota</taxon>
        <taxon>Fungi</taxon>
        <taxon>Fungi incertae sedis</taxon>
        <taxon>Mucoromycota</taxon>
        <taxon>Glomeromycotina</taxon>
        <taxon>Glomeromycetes</taxon>
        <taxon>Diversisporales</taxon>
        <taxon>Diversisporaceae</taxon>
        <taxon>Diversispora</taxon>
    </lineage>
</organism>
<dbReference type="AlphaFoldDB" id="A0A397IE69"/>